<organism evidence="1 2">
    <name type="scientific">Plakobranchus ocellatus</name>
    <dbReference type="NCBI Taxonomy" id="259542"/>
    <lineage>
        <taxon>Eukaryota</taxon>
        <taxon>Metazoa</taxon>
        <taxon>Spiralia</taxon>
        <taxon>Lophotrochozoa</taxon>
        <taxon>Mollusca</taxon>
        <taxon>Gastropoda</taxon>
        <taxon>Heterobranchia</taxon>
        <taxon>Euthyneura</taxon>
        <taxon>Panpulmonata</taxon>
        <taxon>Sacoglossa</taxon>
        <taxon>Placobranchoidea</taxon>
        <taxon>Plakobranchidae</taxon>
        <taxon>Plakobranchus</taxon>
    </lineage>
</organism>
<dbReference type="AlphaFoldDB" id="A0AAV3ZT82"/>
<sequence>MAGENKAKKQDNKKTTNFRFAEVTRCSFTQRLTLELADRDLAIQMMLDGFRRCQYWAQGHLALEPVRTLAEIGLASSYDHGRCSCTTYRMLRPFSRPKVSIVSWTCAID</sequence>
<reference evidence="1 2" key="1">
    <citation type="journal article" date="2021" name="Elife">
        <title>Chloroplast acquisition without the gene transfer in kleptoplastic sea slugs, Plakobranchus ocellatus.</title>
        <authorList>
            <person name="Maeda T."/>
            <person name="Takahashi S."/>
            <person name="Yoshida T."/>
            <person name="Shimamura S."/>
            <person name="Takaki Y."/>
            <person name="Nagai Y."/>
            <person name="Toyoda A."/>
            <person name="Suzuki Y."/>
            <person name="Arimoto A."/>
            <person name="Ishii H."/>
            <person name="Satoh N."/>
            <person name="Nishiyama T."/>
            <person name="Hasebe M."/>
            <person name="Maruyama T."/>
            <person name="Minagawa J."/>
            <person name="Obokata J."/>
            <person name="Shigenobu S."/>
        </authorList>
    </citation>
    <scope>NUCLEOTIDE SEQUENCE [LARGE SCALE GENOMIC DNA]</scope>
</reference>
<gene>
    <name evidence="1" type="ORF">PoB_002419800</name>
</gene>
<dbReference type="EMBL" id="BLXT01002806">
    <property type="protein sequence ID" value="GFN97692.1"/>
    <property type="molecule type" value="Genomic_DNA"/>
</dbReference>
<proteinExistence type="predicted"/>
<accession>A0AAV3ZT82</accession>
<evidence type="ECO:0000313" key="1">
    <source>
        <dbReference type="EMBL" id="GFN97692.1"/>
    </source>
</evidence>
<evidence type="ECO:0000313" key="2">
    <source>
        <dbReference type="Proteomes" id="UP000735302"/>
    </source>
</evidence>
<dbReference type="Proteomes" id="UP000735302">
    <property type="component" value="Unassembled WGS sequence"/>
</dbReference>
<name>A0AAV3ZT82_9GAST</name>
<keyword evidence="2" id="KW-1185">Reference proteome</keyword>
<comment type="caution">
    <text evidence="1">The sequence shown here is derived from an EMBL/GenBank/DDBJ whole genome shotgun (WGS) entry which is preliminary data.</text>
</comment>
<protein>
    <submittedName>
        <fullName evidence="1">Uncharacterized protein</fullName>
    </submittedName>
</protein>